<proteinExistence type="predicted"/>
<reference evidence="3 4" key="1">
    <citation type="submission" date="2020-04" db="EMBL/GenBank/DDBJ databases">
        <title>Molecular characterization of pseudomonads from Agaricus bisporus reveal novel blotch 2 pathogens in Western Europe.</title>
        <authorList>
            <person name="Taparia T."/>
            <person name="Krijger M."/>
            <person name="Haynes E."/>
            <person name="Elpinstone J.G."/>
            <person name="Noble R."/>
            <person name="Van Der Wolf J."/>
        </authorList>
    </citation>
    <scope>NUCLEOTIDE SEQUENCE [LARGE SCALE GENOMIC DNA]</scope>
    <source>
        <strain evidence="3 4">IPO3753</strain>
    </source>
</reference>
<gene>
    <name evidence="3" type="ORF">HX826_27470</name>
    <name evidence="2" type="ORF">RCO22_29290</name>
</gene>
<feature type="region of interest" description="Disordered" evidence="1">
    <location>
        <begin position="56"/>
        <end position="82"/>
    </location>
</feature>
<name>A0A1H2FNK7_9PSED</name>
<comment type="caution">
    <text evidence="3">The sequence shown here is derived from an EMBL/GenBank/DDBJ whole genome shotgun (WGS) entry which is preliminary data.</text>
</comment>
<sequence>MQVNDSSSAQSFGNFGSKGIEDSGSPKAEAGQSAGVSKGIGGDDLLEVLKKLLMQAEQQSSQSQGGEGQGQQAGNAGQIQFG</sequence>
<protein>
    <submittedName>
        <fullName evidence="3">Uncharacterized protein</fullName>
    </submittedName>
</protein>
<dbReference type="GeneID" id="93512662"/>
<accession>A0A1H2FNK7</accession>
<dbReference type="AlphaFoldDB" id="A0A1H2FNK7"/>
<dbReference type="EMBL" id="JAVGXC010000056">
    <property type="protein sequence ID" value="MDR0193051.1"/>
    <property type="molecule type" value="Genomic_DNA"/>
</dbReference>
<feature type="compositionally biased region" description="Polar residues" evidence="1">
    <location>
        <begin position="1"/>
        <end position="14"/>
    </location>
</feature>
<organism evidence="3 4">
    <name type="scientific">Pseudomonas yamanorum</name>
    <dbReference type="NCBI Taxonomy" id="515393"/>
    <lineage>
        <taxon>Bacteria</taxon>
        <taxon>Pseudomonadati</taxon>
        <taxon>Pseudomonadota</taxon>
        <taxon>Gammaproteobacteria</taxon>
        <taxon>Pseudomonadales</taxon>
        <taxon>Pseudomonadaceae</taxon>
        <taxon>Pseudomonas</taxon>
    </lineage>
</organism>
<feature type="compositionally biased region" description="Low complexity" evidence="1">
    <location>
        <begin position="72"/>
        <end position="82"/>
    </location>
</feature>
<evidence type="ECO:0000313" key="3">
    <source>
        <dbReference type="EMBL" id="NWD45628.1"/>
    </source>
</evidence>
<evidence type="ECO:0000313" key="4">
    <source>
        <dbReference type="Proteomes" id="UP000546584"/>
    </source>
</evidence>
<dbReference type="RefSeq" id="WP_063032939.1">
    <property type="nucleotide sequence ID" value="NZ_CP012400.2"/>
</dbReference>
<keyword evidence="5" id="KW-1185">Reference proteome</keyword>
<dbReference type="EMBL" id="JACAQR010000053">
    <property type="protein sequence ID" value="NWD45628.1"/>
    <property type="molecule type" value="Genomic_DNA"/>
</dbReference>
<dbReference type="Proteomes" id="UP000546584">
    <property type="component" value="Unassembled WGS sequence"/>
</dbReference>
<reference evidence="2 5" key="2">
    <citation type="journal article" date="2023" name="Microbiol. Resour. Announc.">
        <title>Whole-genome sequence of Pseudomonas yamanorum OLsAu1 isolated from the edible ectomycorrhizal mushroom Lactarius sp. section Deliciosi.</title>
        <authorList>
            <person name="Ramirez-Mendoza R."/>
            <person name="Angeles-Argaiz R.E."/>
            <person name="Hernandez-Oaxaca D."/>
            <person name="Aguirre-Beltran L."/>
            <person name="Almaraz-Suarez J."/>
            <person name="Perez-Moreno J."/>
        </authorList>
    </citation>
    <scope>NUCLEOTIDE SEQUENCE [LARGE SCALE GENOMIC DNA]</scope>
    <source>
        <strain evidence="2 5">OLsAu1</strain>
    </source>
</reference>
<evidence type="ECO:0000256" key="1">
    <source>
        <dbReference type="SAM" id="MobiDB-lite"/>
    </source>
</evidence>
<evidence type="ECO:0000313" key="2">
    <source>
        <dbReference type="EMBL" id="MDR0193051.1"/>
    </source>
</evidence>
<feature type="region of interest" description="Disordered" evidence="1">
    <location>
        <begin position="1"/>
        <end position="39"/>
    </location>
</feature>
<evidence type="ECO:0000313" key="5">
    <source>
        <dbReference type="Proteomes" id="UP001224477"/>
    </source>
</evidence>
<dbReference type="Proteomes" id="UP001224477">
    <property type="component" value="Unassembled WGS sequence"/>
</dbReference>